<comment type="caution">
    <text evidence="2">The sequence shown here is derived from an EMBL/GenBank/DDBJ whole genome shotgun (WGS) entry which is preliminary data.</text>
</comment>
<dbReference type="EMBL" id="WKKZ01000057">
    <property type="protein sequence ID" value="MSE04786.1"/>
    <property type="molecule type" value="Genomic_DNA"/>
</dbReference>
<sequence>MLRLRENGRSTWMWLLLGIIVAMLGVRYVYADNIDTSSTTSSITTSTTANSSSASSSPIVGATSSAIAWPTEFAQWTQGEKRGVFSSNPYGYMVDSNNLISESKDGNNIYLKFNLIAFGSWDKSQTKFYILSKTNDQYSGKDLSSDNVTINKVTSYSRSALWEVKVNIPEDSGDEFQLCMYDNSSTGFHETNGVADDSTYKYMLISPVIGWHQISVTRTNVSREYYVGESSNLTFSSPAVQGDSIITVNNNFFKNASTVVVGVQTVDSNVLKTSYTIYSDAEAIENQIEGLLPLNNDDYGLRATMTYNLPSAPQKTEFFYGGLRNIVLDDTNLSKTTVNTKDYLYGKYVDTIISDIGSNLTYTWYYATSDNESSLKEVGKDFSDTKNSTGILGSDWMSFPENSSFLKYVATQNSEDKKVYLMMKIRFGGDLKALTNPILVQIQTPTLKVPDKIDFGTIPAKDIYNGGSFESLTKNDDNISVSIPIVSKNAWQVSASTEETGNNSIAKLNGQLNIFGKNLTTTPVEVASVDETGKTVKLPLNAKVTFKGYHNPLAAGTSFTEDINWNLSPKTTVSASE</sequence>
<proteinExistence type="predicted"/>
<keyword evidence="3" id="KW-0614">Plasmid</keyword>
<dbReference type="EMBL" id="WKKZ01001616">
    <property type="protein sequence ID" value="MSE07116.1"/>
    <property type="molecule type" value="Genomic_DNA"/>
</dbReference>
<feature type="region of interest" description="Disordered" evidence="1">
    <location>
        <begin position="38"/>
        <end position="58"/>
    </location>
</feature>
<protein>
    <submittedName>
        <fullName evidence="2">Uncharacterized protein</fullName>
    </submittedName>
</protein>
<organism evidence="2 4">
    <name type="scientific">Ligilactobacillus salivarius</name>
    <dbReference type="NCBI Taxonomy" id="1624"/>
    <lineage>
        <taxon>Bacteria</taxon>
        <taxon>Bacillati</taxon>
        <taxon>Bacillota</taxon>
        <taxon>Bacilli</taxon>
        <taxon>Lactobacillales</taxon>
        <taxon>Lactobacillaceae</taxon>
        <taxon>Ligilactobacillus</taxon>
    </lineage>
</organism>
<accession>A0A6A8LMZ9</accession>
<reference evidence="2 4" key="1">
    <citation type="submission" date="2019-11" db="EMBL/GenBank/DDBJ databases">
        <title>Draft Genome Sequence of Plant Growth-Promoting Rhizosphere-Associated Bacteria.</title>
        <authorList>
            <person name="Vasilyev I.Y."/>
            <person name="Radchenko V."/>
            <person name="Ilnitskaya E.V."/>
        </authorList>
    </citation>
    <scope>NUCLEOTIDE SEQUENCE [LARGE SCALE GENOMIC DNA]</scope>
    <source>
        <strain evidence="2 4">VRA_1sq_f</strain>
        <plasmid evidence="3">unnamed16</plasmid>
    </source>
</reference>
<evidence type="ECO:0000313" key="2">
    <source>
        <dbReference type="EMBL" id="MSE04786.1"/>
    </source>
</evidence>
<gene>
    <name evidence="2" type="ORF">GKC34_02765</name>
    <name evidence="3" type="ORF">GKC34_15770</name>
</gene>
<dbReference type="AlphaFoldDB" id="A0A6A8LMZ9"/>
<dbReference type="Proteomes" id="UP000437575">
    <property type="component" value="Unassembled WGS sequence"/>
</dbReference>
<name>A0A6A8LMZ9_9LACO</name>
<evidence type="ECO:0000313" key="4">
    <source>
        <dbReference type="Proteomes" id="UP000437575"/>
    </source>
</evidence>
<evidence type="ECO:0000256" key="1">
    <source>
        <dbReference type="SAM" id="MobiDB-lite"/>
    </source>
</evidence>
<evidence type="ECO:0000313" key="3">
    <source>
        <dbReference type="EMBL" id="MSE07116.1"/>
    </source>
</evidence>
<geneLocation type="plasmid" evidence="3">
    <name>unnamed16</name>
</geneLocation>